<feature type="transmembrane region" description="Helical" evidence="6">
    <location>
        <begin position="293"/>
        <end position="310"/>
    </location>
</feature>
<evidence type="ECO:0000259" key="7">
    <source>
        <dbReference type="Pfam" id="PF03772"/>
    </source>
</evidence>
<dbReference type="NCBIfam" id="TIGR00360">
    <property type="entry name" value="ComEC_N-term"/>
    <property type="match status" value="1"/>
</dbReference>
<reference evidence="9 10" key="1">
    <citation type="journal article" date="2016" name="Nat. Commun.">
        <title>Thousands of microbial genomes shed light on interconnected biogeochemical processes in an aquifer system.</title>
        <authorList>
            <person name="Anantharaman K."/>
            <person name="Brown C.T."/>
            <person name="Hug L.A."/>
            <person name="Sharon I."/>
            <person name="Castelle C.J."/>
            <person name="Probst A.J."/>
            <person name="Thomas B.C."/>
            <person name="Singh A."/>
            <person name="Wilkins M.J."/>
            <person name="Karaoz U."/>
            <person name="Brodie E.L."/>
            <person name="Williams K.H."/>
            <person name="Hubbard S.S."/>
            <person name="Banfield J.F."/>
        </authorList>
    </citation>
    <scope>NUCLEOTIDE SEQUENCE [LARGE SCALE GENOMIC DNA]</scope>
</reference>
<dbReference type="AlphaFoldDB" id="A0A1G1XP43"/>
<evidence type="ECO:0008006" key="11">
    <source>
        <dbReference type="Google" id="ProtNLM"/>
    </source>
</evidence>
<dbReference type="InterPro" id="IPR004477">
    <property type="entry name" value="ComEC_N"/>
</dbReference>
<accession>A0A1G1XP43</accession>
<feature type="transmembrane region" description="Helical" evidence="6">
    <location>
        <begin position="30"/>
        <end position="46"/>
    </location>
</feature>
<feature type="transmembrane region" description="Helical" evidence="6">
    <location>
        <begin position="378"/>
        <end position="397"/>
    </location>
</feature>
<feature type="transmembrane region" description="Helical" evidence="6">
    <location>
        <begin position="431"/>
        <end position="452"/>
    </location>
</feature>
<gene>
    <name evidence="9" type="ORF">A2Y67_01325</name>
</gene>
<dbReference type="PANTHER" id="PTHR30619:SF1">
    <property type="entry name" value="RECOMBINATION PROTEIN 2"/>
    <property type="match status" value="1"/>
</dbReference>
<keyword evidence="4 6" id="KW-1133">Transmembrane helix</keyword>
<evidence type="ECO:0000259" key="8">
    <source>
        <dbReference type="Pfam" id="PF13567"/>
    </source>
</evidence>
<evidence type="ECO:0000256" key="6">
    <source>
        <dbReference type="SAM" id="Phobius"/>
    </source>
</evidence>
<feature type="transmembrane region" description="Helical" evidence="6">
    <location>
        <begin position="472"/>
        <end position="489"/>
    </location>
</feature>
<feature type="transmembrane region" description="Helical" evidence="6">
    <location>
        <begin position="403"/>
        <end position="424"/>
    </location>
</feature>
<keyword evidence="2" id="KW-1003">Cell membrane</keyword>
<comment type="caution">
    <text evidence="9">The sequence shown here is derived from an EMBL/GenBank/DDBJ whole genome shotgun (WGS) entry which is preliminary data.</text>
</comment>
<evidence type="ECO:0000256" key="2">
    <source>
        <dbReference type="ARBA" id="ARBA00022475"/>
    </source>
</evidence>
<dbReference type="PANTHER" id="PTHR30619">
    <property type="entry name" value="DNA INTERNALIZATION/COMPETENCE PROTEIN COMEC/REC2"/>
    <property type="match status" value="1"/>
</dbReference>
<dbReference type="Proteomes" id="UP000176260">
    <property type="component" value="Unassembled WGS sequence"/>
</dbReference>
<evidence type="ECO:0000256" key="1">
    <source>
        <dbReference type="ARBA" id="ARBA00004651"/>
    </source>
</evidence>
<dbReference type="Pfam" id="PF03772">
    <property type="entry name" value="Competence"/>
    <property type="match status" value="1"/>
</dbReference>
<keyword evidence="3 6" id="KW-0812">Transmembrane</keyword>
<evidence type="ECO:0000256" key="4">
    <source>
        <dbReference type="ARBA" id="ARBA00022989"/>
    </source>
</evidence>
<dbReference type="GO" id="GO:0005886">
    <property type="term" value="C:plasma membrane"/>
    <property type="evidence" value="ECO:0007669"/>
    <property type="project" value="UniProtKB-SubCell"/>
</dbReference>
<feature type="transmembrane region" description="Helical" evidence="6">
    <location>
        <begin position="272"/>
        <end position="287"/>
    </location>
</feature>
<name>A0A1G1XP43_9BACT</name>
<evidence type="ECO:0000256" key="5">
    <source>
        <dbReference type="ARBA" id="ARBA00023136"/>
    </source>
</evidence>
<proteinExistence type="predicted"/>
<protein>
    <recommendedName>
        <fullName evidence="11">ComEC/Rec2-related protein domain-containing protein</fullName>
    </recommendedName>
</protein>
<feature type="transmembrane region" description="Helical" evidence="6">
    <location>
        <begin position="7"/>
        <end position="24"/>
    </location>
</feature>
<feature type="transmembrane region" description="Helical" evidence="6">
    <location>
        <begin position="317"/>
        <end position="334"/>
    </location>
</feature>
<evidence type="ECO:0000313" key="9">
    <source>
        <dbReference type="EMBL" id="OGY41360.1"/>
    </source>
</evidence>
<feature type="domain" description="ComEC/Rec2-related protein" evidence="7">
    <location>
        <begin position="219"/>
        <end position="488"/>
    </location>
</feature>
<sequence length="495" mass="56391">MSYSKIFFFCCLFFIISVFIHSVWSIDSFVIYLTLLATGLFFILSFKNKFFLILGLWGIFLFLGIFRYQLALPKESVTIISFYNGQNVEFRGIVNKEPDQREDKVRLEITAKEIKINDKWQKITGKVLVTNYLFPEYNYGDKLEIVCYLQKPEKINDFAYDNYLARYDIYALCYQPKIILLDNERGNFILAGIYKIKNYFVSRLNQVLPEPQASFLAGLLIGAKKSIPADLQAVFNQTGTTHIVAVSGFNVTIIAVFLLLLAQNLGLGRKKAFWLIVVFLIIFLILTGLQSSIIRATIMGGLVLLAGYLGRLSKIRNALALTAVIMLLINPKILVFDLGFQLSFLATLGLVYLNPVLTQTLKIKNLKLKIARVIFGDYLLTTLSAIIITTPLILYNFGKISLIAPIANILILPFIPLAMLLGFITGILAMIWAGLGWVAGWSVWLVLTYIIWVLEKLASLNWAYFEINKINLWLMVVLYLIIFGLIYRFRQSIKF</sequence>
<comment type="subcellular location">
    <subcellularLocation>
        <location evidence="1">Cell membrane</location>
        <topology evidence="1">Multi-pass membrane protein</topology>
    </subcellularLocation>
</comment>
<dbReference type="Pfam" id="PF13567">
    <property type="entry name" value="DUF4131"/>
    <property type="match status" value="1"/>
</dbReference>
<dbReference type="InterPro" id="IPR025405">
    <property type="entry name" value="DUF4131"/>
</dbReference>
<organism evidence="9 10">
    <name type="scientific">Candidatus Buchananbacteria bacterium RBG_13_39_9</name>
    <dbReference type="NCBI Taxonomy" id="1797531"/>
    <lineage>
        <taxon>Bacteria</taxon>
        <taxon>Candidatus Buchananiibacteriota</taxon>
    </lineage>
</organism>
<feature type="transmembrane region" description="Helical" evidence="6">
    <location>
        <begin position="242"/>
        <end position="260"/>
    </location>
</feature>
<feature type="domain" description="DUF4131" evidence="8">
    <location>
        <begin position="29"/>
        <end position="177"/>
    </location>
</feature>
<feature type="transmembrane region" description="Helical" evidence="6">
    <location>
        <begin position="340"/>
        <end position="357"/>
    </location>
</feature>
<keyword evidence="5 6" id="KW-0472">Membrane</keyword>
<dbReference type="EMBL" id="MHIA01000030">
    <property type="protein sequence ID" value="OGY41360.1"/>
    <property type="molecule type" value="Genomic_DNA"/>
</dbReference>
<evidence type="ECO:0000313" key="10">
    <source>
        <dbReference type="Proteomes" id="UP000176260"/>
    </source>
</evidence>
<dbReference type="InterPro" id="IPR052159">
    <property type="entry name" value="Competence_DNA_uptake"/>
</dbReference>
<feature type="transmembrane region" description="Helical" evidence="6">
    <location>
        <begin position="51"/>
        <end position="70"/>
    </location>
</feature>
<evidence type="ECO:0000256" key="3">
    <source>
        <dbReference type="ARBA" id="ARBA00022692"/>
    </source>
</evidence>